<dbReference type="PANTHER" id="PTHR33284">
    <property type="entry name" value="RIBOSOMAL PROTEIN L25/GLN-TRNA SYNTHETASE, ANTI-CODON-BINDING DOMAIN-CONTAINING PROTEIN"/>
    <property type="match status" value="1"/>
</dbReference>
<comment type="function">
    <text evidence="5">This is one of the proteins that binds to the 5S RNA in the ribosome where it forms part of the central protuberance.</text>
</comment>
<dbReference type="EMBL" id="FOHU01000027">
    <property type="protein sequence ID" value="SET75527.1"/>
    <property type="molecule type" value="Genomic_DNA"/>
</dbReference>
<dbReference type="NCBIfam" id="TIGR00731">
    <property type="entry name" value="bL25_bact_ctc"/>
    <property type="match status" value="1"/>
</dbReference>
<dbReference type="InterPro" id="IPR020057">
    <property type="entry name" value="Ribosomal_bL25_b-dom"/>
</dbReference>
<dbReference type="STRING" id="426128.SAMN05660297_03397"/>
<proteinExistence type="inferred from homology"/>
<dbReference type="InterPro" id="IPR020056">
    <property type="entry name" value="Rbsml_bL25/Gln-tRNA_synth_N"/>
</dbReference>
<name>A0A1I0GYU7_9FIRM</name>
<dbReference type="GO" id="GO:0003735">
    <property type="term" value="F:structural constituent of ribosome"/>
    <property type="evidence" value="ECO:0007669"/>
    <property type="project" value="InterPro"/>
</dbReference>
<evidence type="ECO:0000313" key="8">
    <source>
        <dbReference type="EMBL" id="SET75527.1"/>
    </source>
</evidence>
<evidence type="ECO:0000256" key="2">
    <source>
        <dbReference type="ARBA" id="ARBA00022884"/>
    </source>
</evidence>
<keyword evidence="3 5" id="KW-0689">Ribosomal protein</keyword>
<organism evidence="8 9">
    <name type="scientific">Natronincola peptidivorans</name>
    <dbReference type="NCBI Taxonomy" id="426128"/>
    <lineage>
        <taxon>Bacteria</taxon>
        <taxon>Bacillati</taxon>
        <taxon>Bacillota</taxon>
        <taxon>Clostridia</taxon>
        <taxon>Peptostreptococcales</taxon>
        <taxon>Natronincolaceae</taxon>
        <taxon>Natronincola</taxon>
    </lineage>
</organism>
<evidence type="ECO:0000259" key="7">
    <source>
        <dbReference type="Pfam" id="PF14693"/>
    </source>
</evidence>
<keyword evidence="1 5" id="KW-0699">rRNA-binding</keyword>
<evidence type="ECO:0000256" key="5">
    <source>
        <dbReference type="HAMAP-Rule" id="MF_01334"/>
    </source>
</evidence>
<dbReference type="InterPro" id="IPR001021">
    <property type="entry name" value="Ribosomal_bL25_long"/>
</dbReference>
<dbReference type="GO" id="GO:0006412">
    <property type="term" value="P:translation"/>
    <property type="evidence" value="ECO:0007669"/>
    <property type="project" value="UniProtKB-UniRule"/>
</dbReference>
<dbReference type="Pfam" id="PF14693">
    <property type="entry name" value="Ribosomal_TL5_C"/>
    <property type="match status" value="1"/>
</dbReference>
<dbReference type="Proteomes" id="UP000199568">
    <property type="component" value="Unassembled WGS sequence"/>
</dbReference>
<comment type="subunit">
    <text evidence="5">Part of the 50S ribosomal subunit; part of the 5S rRNA/L5/L18/L25 subcomplex. Contacts the 5S rRNA. Binds to the 5S rRNA independently of L5 and L18.</text>
</comment>
<dbReference type="CDD" id="cd00495">
    <property type="entry name" value="Ribosomal_L25_TL5_CTC"/>
    <property type="match status" value="1"/>
</dbReference>
<dbReference type="Pfam" id="PF01386">
    <property type="entry name" value="Ribosomal_L25p"/>
    <property type="match status" value="1"/>
</dbReference>
<dbReference type="GO" id="GO:0008097">
    <property type="term" value="F:5S rRNA binding"/>
    <property type="evidence" value="ECO:0007669"/>
    <property type="project" value="InterPro"/>
</dbReference>
<evidence type="ECO:0000259" key="6">
    <source>
        <dbReference type="Pfam" id="PF01386"/>
    </source>
</evidence>
<dbReference type="InterPro" id="IPR020930">
    <property type="entry name" value="Ribosomal_uL5_bac-type"/>
</dbReference>
<evidence type="ECO:0000256" key="3">
    <source>
        <dbReference type="ARBA" id="ARBA00022980"/>
    </source>
</evidence>
<dbReference type="InterPro" id="IPR037121">
    <property type="entry name" value="Ribosomal_bL25_C"/>
</dbReference>
<feature type="domain" description="Large ribosomal subunit protein bL25 L25" evidence="6">
    <location>
        <begin position="8"/>
        <end position="91"/>
    </location>
</feature>
<dbReference type="SUPFAM" id="SSF50715">
    <property type="entry name" value="Ribosomal protein L25-like"/>
    <property type="match status" value="1"/>
</dbReference>
<keyword evidence="2 5" id="KW-0694">RNA-binding</keyword>
<comment type="similarity">
    <text evidence="5">Belongs to the bacterial ribosomal protein bL25 family. CTC subfamily.</text>
</comment>
<keyword evidence="9" id="KW-1185">Reference proteome</keyword>
<dbReference type="GO" id="GO:0022625">
    <property type="term" value="C:cytosolic large ribosomal subunit"/>
    <property type="evidence" value="ECO:0007669"/>
    <property type="project" value="TreeGrafter"/>
</dbReference>
<protein>
    <recommendedName>
        <fullName evidence="5">Large ribosomal subunit protein bL25</fullName>
    </recommendedName>
    <alternativeName>
        <fullName evidence="5">General stress protein CTC</fullName>
    </alternativeName>
</protein>
<accession>A0A1I0GYU7</accession>
<dbReference type="InterPro" id="IPR011035">
    <property type="entry name" value="Ribosomal_bL25/Gln-tRNA_synth"/>
</dbReference>
<dbReference type="Gene3D" id="2.170.120.20">
    <property type="entry name" value="Ribosomal protein L25, beta domain"/>
    <property type="match status" value="1"/>
</dbReference>
<dbReference type="PANTHER" id="PTHR33284:SF1">
    <property type="entry name" value="RIBOSOMAL PROTEIN L25_GLN-TRNA SYNTHETASE, ANTI-CODON-BINDING DOMAIN-CONTAINING PROTEIN"/>
    <property type="match status" value="1"/>
</dbReference>
<keyword evidence="4 5" id="KW-0687">Ribonucleoprotein</keyword>
<dbReference type="RefSeq" id="WP_244272758.1">
    <property type="nucleotide sequence ID" value="NZ_FOHU01000027.1"/>
</dbReference>
<dbReference type="AlphaFoldDB" id="A0A1I0GYU7"/>
<feature type="domain" description="Large ribosomal subunit protein bL25 beta" evidence="7">
    <location>
        <begin position="99"/>
        <end position="180"/>
    </location>
</feature>
<dbReference type="HAMAP" id="MF_01334">
    <property type="entry name" value="Ribosomal_bL25_CTC"/>
    <property type="match status" value="1"/>
</dbReference>
<gene>
    <name evidence="5" type="primary">rplY</name>
    <name evidence="5" type="synonym">ctc</name>
    <name evidence="8" type="ORF">SAMN05660297_03397</name>
</gene>
<evidence type="ECO:0000256" key="4">
    <source>
        <dbReference type="ARBA" id="ARBA00023274"/>
    </source>
</evidence>
<evidence type="ECO:0000313" key="9">
    <source>
        <dbReference type="Proteomes" id="UP000199568"/>
    </source>
</evidence>
<dbReference type="InterPro" id="IPR029751">
    <property type="entry name" value="Ribosomal_L25_dom"/>
</dbReference>
<dbReference type="Gene3D" id="2.40.240.10">
    <property type="entry name" value="Ribosomal Protein L25, Chain P"/>
    <property type="match status" value="1"/>
</dbReference>
<sequence length="203" mass="22713">MISSIESNIRSDVGGNVNHRLRDAGYIPAVIYGKKINTLPIQVNKTDLDSLLRQGEDKSLIELNIGGETYTTYIKEIQRNPVTKQIIHLDFQQVKADEKIHVSIPVILRGKAFVEKSGVVVQQQLKELEIECSAGNIPKKIEFDITHFKPGDILKIADMEFGEELSVVDELQSVVASIATIKNTIDDEGEVPLEEKIEPNDRH</sequence>
<evidence type="ECO:0000256" key="1">
    <source>
        <dbReference type="ARBA" id="ARBA00022730"/>
    </source>
</evidence>
<reference evidence="8 9" key="1">
    <citation type="submission" date="2016-10" db="EMBL/GenBank/DDBJ databases">
        <authorList>
            <person name="de Groot N.N."/>
        </authorList>
    </citation>
    <scope>NUCLEOTIDE SEQUENCE [LARGE SCALE GENOMIC DNA]</scope>
    <source>
        <strain evidence="8 9">DSM 18979</strain>
    </source>
</reference>